<comment type="caution">
    <text evidence="1">The sequence shown here is derived from an EMBL/GenBank/DDBJ whole genome shotgun (WGS) entry which is preliminary data.</text>
</comment>
<organism evidence="1 2">
    <name type="scientific">Phaseolus coccineus</name>
    <name type="common">Scarlet runner bean</name>
    <name type="synonym">Phaseolus multiflorus</name>
    <dbReference type="NCBI Taxonomy" id="3886"/>
    <lineage>
        <taxon>Eukaryota</taxon>
        <taxon>Viridiplantae</taxon>
        <taxon>Streptophyta</taxon>
        <taxon>Embryophyta</taxon>
        <taxon>Tracheophyta</taxon>
        <taxon>Spermatophyta</taxon>
        <taxon>Magnoliopsida</taxon>
        <taxon>eudicotyledons</taxon>
        <taxon>Gunneridae</taxon>
        <taxon>Pentapetalae</taxon>
        <taxon>rosids</taxon>
        <taxon>fabids</taxon>
        <taxon>Fabales</taxon>
        <taxon>Fabaceae</taxon>
        <taxon>Papilionoideae</taxon>
        <taxon>50 kb inversion clade</taxon>
        <taxon>NPAAA clade</taxon>
        <taxon>indigoferoid/millettioid clade</taxon>
        <taxon>Phaseoleae</taxon>
        <taxon>Phaseolus</taxon>
    </lineage>
</organism>
<name>A0AAN9N845_PHACN</name>
<dbReference type="AlphaFoldDB" id="A0AAN9N845"/>
<proteinExistence type="predicted"/>
<accession>A0AAN9N845</accession>
<gene>
    <name evidence="1" type="ORF">VNO80_09493</name>
</gene>
<sequence length="167" mass="17390">MVCAISSSPFSTLSFRRLVVRNATSSSCKPRVAKPLSALPTAGRRQLLFFLTASTALTARESVAQDIPLFGIRKSLKKVEEEAEEIVREGFKAADKGLVAAEQGLETAEKGLVEAERGLVEAEREIEGAVSFGGLAQAGAVAGAEAFGILVATAVVNGILGAEAQKS</sequence>
<dbReference type="EMBL" id="JAYMYR010000004">
    <property type="protein sequence ID" value="KAK7367481.1"/>
    <property type="molecule type" value="Genomic_DNA"/>
</dbReference>
<evidence type="ECO:0008006" key="3">
    <source>
        <dbReference type="Google" id="ProtNLM"/>
    </source>
</evidence>
<dbReference type="GO" id="GO:0009534">
    <property type="term" value="C:chloroplast thylakoid"/>
    <property type="evidence" value="ECO:0007669"/>
    <property type="project" value="TreeGrafter"/>
</dbReference>
<evidence type="ECO:0000313" key="2">
    <source>
        <dbReference type="Proteomes" id="UP001374584"/>
    </source>
</evidence>
<dbReference type="PANTHER" id="PTHR36734:SF1">
    <property type="entry name" value="OS02G0815300 PROTEIN"/>
    <property type="match status" value="1"/>
</dbReference>
<keyword evidence="2" id="KW-1185">Reference proteome</keyword>
<dbReference type="PANTHER" id="PTHR36734">
    <property type="entry name" value="YCF37-LIKE PROTEIN"/>
    <property type="match status" value="1"/>
</dbReference>
<protein>
    <recommendedName>
        <fullName evidence="3">Synechocystis YCF37-like protein</fullName>
    </recommendedName>
</protein>
<reference evidence="1 2" key="1">
    <citation type="submission" date="2024-01" db="EMBL/GenBank/DDBJ databases">
        <title>The genomes of 5 underutilized Papilionoideae crops provide insights into root nodulation and disease resistanc.</title>
        <authorList>
            <person name="Jiang F."/>
        </authorList>
    </citation>
    <scope>NUCLEOTIDE SEQUENCE [LARGE SCALE GENOMIC DNA]</scope>
    <source>
        <strain evidence="1">JINMINGXINNONG_FW02</strain>
        <tissue evidence="1">Leaves</tissue>
    </source>
</reference>
<dbReference type="Proteomes" id="UP001374584">
    <property type="component" value="Unassembled WGS sequence"/>
</dbReference>
<evidence type="ECO:0000313" key="1">
    <source>
        <dbReference type="EMBL" id="KAK7367481.1"/>
    </source>
</evidence>